<gene>
    <name evidence="2" type="ORF">WMO43_10105</name>
</gene>
<protein>
    <submittedName>
        <fullName evidence="2">DUF6715 family protein</fullName>
    </submittedName>
</protein>
<keyword evidence="1" id="KW-0812">Transmembrane</keyword>
<sequence length="193" mass="21998">MMKKGIRIVGIAIICIGIIVGYYYYLSNHGKKDVENSTEISKVDEALSRDLAKDYPPTPREVVKFYNKLLQCFYNEDCSKSEIEELGGQARLLMDDALLANNPKEQYLTLLESDIQDSKDKGKTISDTTVANSSDIKYQKVKGEECAYVTASYFVKEGNSYTRTYEEYVLRKDTNKQWKILGYQLTKGDSSDE</sequence>
<dbReference type="Proteomes" id="UP001454489">
    <property type="component" value="Unassembled WGS sequence"/>
</dbReference>
<organism evidence="2 3">
    <name type="scientific">Maccoyibacter intestinihominis</name>
    <dbReference type="NCBI Taxonomy" id="3133499"/>
    <lineage>
        <taxon>Bacteria</taxon>
        <taxon>Bacillati</taxon>
        <taxon>Bacillota</taxon>
        <taxon>Clostridia</taxon>
        <taxon>Lachnospirales</taxon>
        <taxon>Lachnospiraceae</taxon>
        <taxon>Maccoyibacter</taxon>
    </lineage>
</organism>
<dbReference type="EMBL" id="JBBMEX010000010">
    <property type="protein sequence ID" value="MEQ2558217.1"/>
    <property type="molecule type" value="Genomic_DNA"/>
</dbReference>
<comment type="caution">
    <text evidence="2">The sequence shown here is derived from an EMBL/GenBank/DDBJ whole genome shotgun (WGS) entry which is preliminary data.</text>
</comment>
<evidence type="ECO:0000313" key="3">
    <source>
        <dbReference type="Proteomes" id="UP001454489"/>
    </source>
</evidence>
<evidence type="ECO:0000256" key="1">
    <source>
        <dbReference type="SAM" id="Phobius"/>
    </source>
</evidence>
<proteinExistence type="predicted"/>
<dbReference type="Pfam" id="PF20462">
    <property type="entry name" value="DUF6715"/>
    <property type="match status" value="1"/>
</dbReference>
<dbReference type="InterPro" id="IPR046563">
    <property type="entry name" value="DUF6715"/>
</dbReference>
<accession>A0ABV1HGP8</accession>
<reference evidence="2 3" key="1">
    <citation type="submission" date="2024-03" db="EMBL/GenBank/DDBJ databases">
        <title>Human intestinal bacterial collection.</title>
        <authorList>
            <person name="Pauvert C."/>
            <person name="Hitch T.C.A."/>
            <person name="Clavel T."/>
        </authorList>
    </citation>
    <scope>NUCLEOTIDE SEQUENCE [LARGE SCALE GENOMIC DNA]</scope>
    <source>
        <strain evidence="2 3">CLA-AA-H185</strain>
    </source>
</reference>
<dbReference type="RefSeq" id="WP_353531086.1">
    <property type="nucleotide sequence ID" value="NZ_JBBMEX010000010.1"/>
</dbReference>
<name>A0ABV1HGP8_9FIRM</name>
<keyword evidence="3" id="KW-1185">Reference proteome</keyword>
<keyword evidence="1" id="KW-0472">Membrane</keyword>
<feature type="transmembrane region" description="Helical" evidence="1">
    <location>
        <begin position="6"/>
        <end position="25"/>
    </location>
</feature>
<keyword evidence="1" id="KW-1133">Transmembrane helix</keyword>
<evidence type="ECO:0000313" key="2">
    <source>
        <dbReference type="EMBL" id="MEQ2558217.1"/>
    </source>
</evidence>